<reference evidence="7 8" key="1">
    <citation type="submission" date="2020-07" db="EMBL/GenBank/DDBJ databases">
        <title>Genomic Encyclopedia of Type Strains, Phase IV (KMG-V): Genome sequencing to study the core and pangenomes of soil and plant-associated prokaryotes.</title>
        <authorList>
            <person name="Whitman W."/>
        </authorList>
    </citation>
    <scope>NUCLEOTIDE SEQUENCE [LARGE SCALE GENOMIC DNA]</scope>
    <source>
        <strain evidence="7 8">AN3</strain>
    </source>
</reference>
<proteinExistence type="predicted"/>
<evidence type="ECO:0000256" key="2">
    <source>
        <dbReference type="ARBA" id="ARBA00022475"/>
    </source>
</evidence>
<keyword evidence="2" id="KW-1003">Cell membrane</keyword>
<keyword evidence="5 6" id="KW-0472">Membrane</keyword>
<dbReference type="SUPFAM" id="SSF103473">
    <property type="entry name" value="MFS general substrate transporter"/>
    <property type="match status" value="1"/>
</dbReference>
<dbReference type="AlphaFoldDB" id="A0A839ESJ5"/>
<keyword evidence="3 6" id="KW-0812">Transmembrane</keyword>
<feature type="transmembrane region" description="Helical" evidence="6">
    <location>
        <begin position="358"/>
        <end position="391"/>
    </location>
</feature>
<feature type="transmembrane region" description="Helical" evidence="6">
    <location>
        <begin position="223"/>
        <end position="248"/>
    </location>
</feature>
<evidence type="ECO:0000256" key="6">
    <source>
        <dbReference type="SAM" id="Phobius"/>
    </source>
</evidence>
<dbReference type="Gene3D" id="1.20.1250.20">
    <property type="entry name" value="MFS general substrate transporter like domains"/>
    <property type="match status" value="1"/>
</dbReference>
<feature type="transmembrane region" description="Helical" evidence="6">
    <location>
        <begin position="55"/>
        <end position="76"/>
    </location>
</feature>
<accession>A0A839ESJ5</accession>
<dbReference type="Proteomes" id="UP000549052">
    <property type="component" value="Unassembled WGS sequence"/>
</dbReference>
<feature type="transmembrane region" description="Helical" evidence="6">
    <location>
        <begin position="285"/>
        <end position="304"/>
    </location>
</feature>
<name>A0A839ESJ5_9HYPH</name>
<evidence type="ECO:0000256" key="3">
    <source>
        <dbReference type="ARBA" id="ARBA00022692"/>
    </source>
</evidence>
<evidence type="ECO:0000313" key="7">
    <source>
        <dbReference type="EMBL" id="MBA8880346.1"/>
    </source>
</evidence>
<dbReference type="Pfam" id="PF07690">
    <property type="entry name" value="MFS_1"/>
    <property type="match status" value="1"/>
</dbReference>
<keyword evidence="4 6" id="KW-1133">Transmembrane helix</keyword>
<evidence type="ECO:0000256" key="1">
    <source>
        <dbReference type="ARBA" id="ARBA00004651"/>
    </source>
</evidence>
<dbReference type="GO" id="GO:0022857">
    <property type="term" value="F:transmembrane transporter activity"/>
    <property type="evidence" value="ECO:0007669"/>
    <property type="project" value="InterPro"/>
</dbReference>
<comment type="subcellular location">
    <subcellularLocation>
        <location evidence="1">Cell membrane</location>
        <topology evidence="1">Multi-pass membrane protein</topology>
    </subcellularLocation>
</comment>
<sequence length="399" mass="43735">MINQVRHPIWISTAKRPTARVFAILFGIESMARAIITSVVPIQTYDLLQSERSVSILYTCMSMLGLMVTLSIPLLIVRIPRRWVYTAGAVSLILGCCAFALDTVPGQAAGLFLRTFGAGALSITLSLYIMDHIKRGELVRAESVRMATATFAWTAGPFLGVFLYSTIGMIAPFLLSIGFSLLLLTLFWYFRLSDNPALQKGPSRAANPIANVRRFVAQPRLRLAWLIAFSRSCYWSTFFVYGPILMVATGQGKLAGGLLVSLGNLFLLGSILWGKVGMAKGLMRTISGVFILLAMALAGAGFAGEKLPMIAALMLLAGAFFCVALDTLASTTFIRAVHPHERAQMTSVYRTYLDFSELLPAFFYSIILTFFSLGAIFIALAMLMVFTAIVVWRYLPRGL</sequence>
<feature type="transmembrane region" description="Helical" evidence="6">
    <location>
        <begin position="170"/>
        <end position="190"/>
    </location>
</feature>
<evidence type="ECO:0000313" key="8">
    <source>
        <dbReference type="Proteomes" id="UP000549052"/>
    </source>
</evidence>
<dbReference type="InterPro" id="IPR011701">
    <property type="entry name" value="MFS"/>
</dbReference>
<dbReference type="EMBL" id="JACGXN010000007">
    <property type="protein sequence ID" value="MBA8880346.1"/>
    <property type="molecule type" value="Genomic_DNA"/>
</dbReference>
<dbReference type="PANTHER" id="PTHR23513">
    <property type="entry name" value="INTEGRAL MEMBRANE EFFLUX PROTEIN-RELATED"/>
    <property type="match status" value="1"/>
</dbReference>
<organism evidence="7 8">
    <name type="scientific">Phyllobacterium myrsinacearum</name>
    <dbReference type="NCBI Taxonomy" id="28101"/>
    <lineage>
        <taxon>Bacteria</taxon>
        <taxon>Pseudomonadati</taxon>
        <taxon>Pseudomonadota</taxon>
        <taxon>Alphaproteobacteria</taxon>
        <taxon>Hyphomicrobiales</taxon>
        <taxon>Phyllobacteriaceae</taxon>
        <taxon>Phyllobacterium</taxon>
    </lineage>
</organism>
<evidence type="ECO:0000256" key="4">
    <source>
        <dbReference type="ARBA" id="ARBA00022989"/>
    </source>
</evidence>
<evidence type="ECO:0000256" key="5">
    <source>
        <dbReference type="ARBA" id="ARBA00023136"/>
    </source>
</evidence>
<feature type="transmembrane region" description="Helical" evidence="6">
    <location>
        <begin position="107"/>
        <end position="130"/>
    </location>
</feature>
<feature type="transmembrane region" description="Helical" evidence="6">
    <location>
        <begin position="142"/>
        <end position="164"/>
    </location>
</feature>
<feature type="transmembrane region" description="Helical" evidence="6">
    <location>
        <begin position="254"/>
        <end position="273"/>
    </location>
</feature>
<feature type="transmembrane region" description="Helical" evidence="6">
    <location>
        <begin position="21"/>
        <end position="43"/>
    </location>
</feature>
<feature type="transmembrane region" description="Helical" evidence="6">
    <location>
        <begin position="83"/>
        <end position="101"/>
    </location>
</feature>
<protein>
    <submittedName>
        <fullName evidence="7">Putative MFS family arabinose efflux permease</fullName>
    </submittedName>
</protein>
<dbReference type="GO" id="GO:0005886">
    <property type="term" value="C:plasma membrane"/>
    <property type="evidence" value="ECO:0007669"/>
    <property type="project" value="UniProtKB-SubCell"/>
</dbReference>
<gene>
    <name evidence="7" type="ORF">FHW16_004066</name>
</gene>
<comment type="caution">
    <text evidence="7">The sequence shown here is derived from an EMBL/GenBank/DDBJ whole genome shotgun (WGS) entry which is preliminary data.</text>
</comment>
<dbReference type="RefSeq" id="WP_182550995.1">
    <property type="nucleotide sequence ID" value="NZ_JACGXN010000007.1"/>
</dbReference>
<keyword evidence="8" id="KW-1185">Reference proteome</keyword>
<dbReference type="PANTHER" id="PTHR23513:SF11">
    <property type="entry name" value="STAPHYLOFERRIN A TRANSPORTER"/>
    <property type="match status" value="1"/>
</dbReference>
<feature type="transmembrane region" description="Helical" evidence="6">
    <location>
        <begin position="310"/>
        <end position="337"/>
    </location>
</feature>
<dbReference type="InterPro" id="IPR036259">
    <property type="entry name" value="MFS_trans_sf"/>
</dbReference>